<gene>
    <name evidence="10" type="ORF">BECKTC1821E_GA0114239_103520</name>
</gene>
<feature type="domain" description="ABC transporter" evidence="8">
    <location>
        <begin position="366"/>
        <end position="599"/>
    </location>
</feature>
<dbReference type="CDD" id="cd07346">
    <property type="entry name" value="ABC_6TM_exporters"/>
    <property type="match status" value="1"/>
</dbReference>
<dbReference type="GO" id="GO:0005524">
    <property type="term" value="F:ATP binding"/>
    <property type="evidence" value="ECO:0007669"/>
    <property type="project" value="UniProtKB-KW"/>
</dbReference>
<evidence type="ECO:0000256" key="6">
    <source>
        <dbReference type="ARBA" id="ARBA00023136"/>
    </source>
</evidence>
<accession>A0A450YSG6</accession>
<evidence type="ECO:0000256" key="2">
    <source>
        <dbReference type="ARBA" id="ARBA00022692"/>
    </source>
</evidence>
<dbReference type="SUPFAM" id="SSF52540">
    <property type="entry name" value="P-loop containing nucleoside triphosphate hydrolases"/>
    <property type="match status" value="1"/>
</dbReference>
<dbReference type="InterPro" id="IPR003439">
    <property type="entry name" value="ABC_transporter-like_ATP-bd"/>
</dbReference>
<proteinExistence type="predicted"/>
<evidence type="ECO:0000256" key="1">
    <source>
        <dbReference type="ARBA" id="ARBA00004651"/>
    </source>
</evidence>
<dbReference type="PROSITE" id="PS00211">
    <property type="entry name" value="ABC_TRANSPORTER_1"/>
    <property type="match status" value="1"/>
</dbReference>
<feature type="transmembrane region" description="Helical" evidence="7">
    <location>
        <begin position="188"/>
        <end position="205"/>
    </location>
</feature>
<keyword evidence="2 7" id="KW-0812">Transmembrane</keyword>
<sequence>MNSSFVSPSSRYTWRYIIDIALWHRRELALAHAFAVCTMLATIPIPLLFPLMVDEVLLAQPGPATAFIDGWFPDAWHGPVLYIVTILLATIALRLAALGSGVWQLKEFSTIAKDITYRIRRELLLRLERTSLVEYETMGSGAVASLLVVDLDVVDNFIGATVEKFIISILMLVGIASVLLWMHWPLALFVLFINPLVIYFTVLLGKRVKELKRRENASFESFQVALGEALDGILEIRAANREGDYFGRVIRRARKVRDGATVFAWKSDTANRLSFLVFVIGFDVFRAICMLIVVFSNLTIGEMMAVFGYLWLMMEPVRKVLNIQYAYFEASAALGRINRLIDLELEPRYPHRLNPFACRQQPTASIRVRDLCFSYRDGLPVLDHLSLSIAQGEKVALVGASGGGKSTLVQVLLGLYPPESGTVLFNGVPVTEIGLDVVRRHVVVVLQHPVLFNDTVRNNLSLGRTRPDAMLWRALEIAQLKADVEAMNDGLDNMVGRQGVRLSGGQRQRLAVARMVLADPKVVIMDEATSALDTETESRLHEAMGTFLKGRTTLIVAHRLSAVRQADRVYVFDAGRIVEEGRHTELLQGDGVYSKLYGKRQMA</sequence>
<protein>
    <submittedName>
        <fullName evidence="10">ATP-binding cassette, subfamily C</fullName>
    </submittedName>
</protein>
<keyword evidence="6 7" id="KW-0472">Membrane</keyword>
<dbReference type="InterPro" id="IPR003593">
    <property type="entry name" value="AAA+_ATPase"/>
</dbReference>
<feature type="transmembrane region" description="Helical" evidence="7">
    <location>
        <begin position="28"/>
        <end position="49"/>
    </location>
</feature>
<dbReference type="InterPro" id="IPR011527">
    <property type="entry name" value="ABC1_TM_dom"/>
</dbReference>
<dbReference type="PANTHER" id="PTHR43394">
    <property type="entry name" value="ATP-DEPENDENT PERMEASE MDL1, MITOCHONDRIAL"/>
    <property type="match status" value="1"/>
</dbReference>
<dbReference type="SUPFAM" id="SSF90123">
    <property type="entry name" value="ABC transporter transmembrane region"/>
    <property type="match status" value="1"/>
</dbReference>
<feature type="transmembrane region" description="Helical" evidence="7">
    <location>
        <begin position="80"/>
        <end position="103"/>
    </location>
</feature>
<dbReference type="PROSITE" id="PS50929">
    <property type="entry name" value="ABC_TM1F"/>
    <property type="match status" value="1"/>
</dbReference>
<dbReference type="Pfam" id="PF00664">
    <property type="entry name" value="ABC_membrane"/>
    <property type="match status" value="1"/>
</dbReference>
<organism evidence="10">
    <name type="scientific">Candidatus Kentrum sp. TC</name>
    <dbReference type="NCBI Taxonomy" id="2126339"/>
    <lineage>
        <taxon>Bacteria</taxon>
        <taxon>Pseudomonadati</taxon>
        <taxon>Pseudomonadota</taxon>
        <taxon>Gammaproteobacteria</taxon>
        <taxon>Candidatus Kentrum</taxon>
    </lineage>
</organism>
<reference evidence="10" key="1">
    <citation type="submission" date="2019-02" db="EMBL/GenBank/DDBJ databases">
        <authorList>
            <person name="Gruber-Vodicka R. H."/>
            <person name="Seah K. B. B."/>
        </authorList>
    </citation>
    <scope>NUCLEOTIDE SEQUENCE</scope>
    <source>
        <strain evidence="10">BECK_BZ125</strain>
    </source>
</reference>
<name>A0A450YSG6_9GAMM</name>
<evidence type="ECO:0000256" key="7">
    <source>
        <dbReference type="SAM" id="Phobius"/>
    </source>
</evidence>
<dbReference type="InterPro" id="IPR039421">
    <property type="entry name" value="Type_1_exporter"/>
</dbReference>
<dbReference type="SMART" id="SM00382">
    <property type="entry name" value="AAA"/>
    <property type="match status" value="1"/>
</dbReference>
<dbReference type="GO" id="GO:0005886">
    <property type="term" value="C:plasma membrane"/>
    <property type="evidence" value="ECO:0007669"/>
    <property type="project" value="UniProtKB-SubCell"/>
</dbReference>
<dbReference type="Gene3D" id="3.40.50.300">
    <property type="entry name" value="P-loop containing nucleotide triphosphate hydrolases"/>
    <property type="match status" value="1"/>
</dbReference>
<dbReference type="InterPro" id="IPR036640">
    <property type="entry name" value="ABC1_TM_sf"/>
</dbReference>
<keyword evidence="5 7" id="KW-1133">Transmembrane helix</keyword>
<dbReference type="GO" id="GO:0016887">
    <property type="term" value="F:ATP hydrolysis activity"/>
    <property type="evidence" value="ECO:0007669"/>
    <property type="project" value="InterPro"/>
</dbReference>
<dbReference type="Pfam" id="PF00005">
    <property type="entry name" value="ABC_tran"/>
    <property type="match status" value="1"/>
</dbReference>
<feature type="transmembrane region" description="Helical" evidence="7">
    <location>
        <begin position="273"/>
        <end position="295"/>
    </location>
</feature>
<keyword evidence="4 10" id="KW-0067">ATP-binding</keyword>
<dbReference type="PANTHER" id="PTHR43394:SF1">
    <property type="entry name" value="ATP-BINDING CASSETTE SUB-FAMILY B MEMBER 10, MITOCHONDRIAL"/>
    <property type="match status" value="1"/>
</dbReference>
<evidence type="ECO:0000256" key="4">
    <source>
        <dbReference type="ARBA" id="ARBA00022840"/>
    </source>
</evidence>
<dbReference type="PROSITE" id="PS50893">
    <property type="entry name" value="ABC_TRANSPORTER_2"/>
    <property type="match status" value="1"/>
</dbReference>
<evidence type="ECO:0000313" key="10">
    <source>
        <dbReference type="EMBL" id="VFK44442.1"/>
    </source>
</evidence>
<dbReference type="InterPro" id="IPR017871">
    <property type="entry name" value="ABC_transporter-like_CS"/>
</dbReference>
<evidence type="ECO:0000256" key="3">
    <source>
        <dbReference type="ARBA" id="ARBA00022741"/>
    </source>
</evidence>
<evidence type="ECO:0000259" key="8">
    <source>
        <dbReference type="PROSITE" id="PS50893"/>
    </source>
</evidence>
<feature type="transmembrane region" description="Helical" evidence="7">
    <location>
        <begin position="165"/>
        <end position="182"/>
    </location>
</feature>
<dbReference type="AlphaFoldDB" id="A0A450YSG6"/>
<dbReference type="FunFam" id="3.40.50.300:FF:001492">
    <property type="entry name" value="ABC transporter ATP-binding protein/permease"/>
    <property type="match status" value="1"/>
</dbReference>
<feature type="domain" description="ABC transmembrane type-1" evidence="9">
    <location>
        <begin position="33"/>
        <end position="322"/>
    </location>
</feature>
<evidence type="ECO:0000259" key="9">
    <source>
        <dbReference type="PROSITE" id="PS50929"/>
    </source>
</evidence>
<dbReference type="InterPro" id="IPR027417">
    <property type="entry name" value="P-loop_NTPase"/>
</dbReference>
<dbReference type="Gene3D" id="1.20.1560.10">
    <property type="entry name" value="ABC transporter type 1, transmembrane domain"/>
    <property type="match status" value="1"/>
</dbReference>
<dbReference type="GO" id="GO:0015421">
    <property type="term" value="F:ABC-type oligopeptide transporter activity"/>
    <property type="evidence" value="ECO:0007669"/>
    <property type="project" value="TreeGrafter"/>
</dbReference>
<keyword evidence="3" id="KW-0547">Nucleotide-binding</keyword>
<dbReference type="EMBL" id="CAADFT010000035">
    <property type="protein sequence ID" value="VFK44442.1"/>
    <property type="molecule type" value="Genomic_DNA"/>
</dbReference>
<evidence type="ECO:0000256" key="5">
    <source>
        <dbReference type="ARBA" id="ARBA00022989"/>
    </source>
</evidence>
<comment type="subcellular location">
    <subcellularLocation>
        <location evidence="1">Cell membrane</location>
        <topology evidence="1">Multi-pass membrane protein</topology>
    </subcellularLocation>
</comment>